<comment type="caution">
    <text evidence="2">The sequence shown here is derived from an EMBL/GenBank/DDBJ whole genome shotgun (WGS) entry which is preliminary data.</text>
</comment>
<evidence type="ECO:0000313" key="2">
    <source>
        <dbReference type="EMBL" id="KAK1848861.1"/>
    </source>
</evidence>
<feature type="region of interest" description="Disordered" evidence="1">
    <location>
        <begin position="36"/>
        <end position="85"/>
    </location>
</feature>
<sequence>MEGHDTSPAGVHGVRLRVPQVELVRFLGSLRLASSAPRMHHSQAGGGHVMDGRWAPANPSLEATVPSLRQRHSFLEPDPSKSSRLPQLHTIFSSSVAGKLPSCRLLLPERQPFSSFPNPFVINCSSTSTSKDTPPYKRLPQLSSCLTT</sequence>
<organism evidence="2 3">
    <name type="scientific">Colletotrichum chrysophilum</name>
    <dbReference type="NCBI Taxonomy" id="1836956"/>
    <lineage>
        <taxon>Eukaryota</taxon>
        <taxon>Fungi</taxon>
        <taxon>Dikarya</taxon>
        <taxon>Ascomycota</taxon>
        <taxon>Pezizomycotina</taxon>
        <taxon>Sordariomycetes</taxon>
        <taxon>Hypocreomycetidae</taxon>
        <taxon>Glomerellales</taxon>
        <taxon>Glomerellaceae</taxon>
        <taxon>Colletotrichum</taxon>
        <taxon>Colletotrichum gloeosporioides species complex</taxon>
    </lineage>
</organism>
<keyword evidence="3" id="KW-1185">Reference proteome</keyword>
<proteinExistence type="predicted"/>
<protein>
    <submittedName>
        <fullName evidence="2">Uncharacterized protein</fullName>
    </submittedName>
</protein>
<gene>
    <name evidence="2" type="ORF">CCHR01_08495</name>
</gene>
<evidence type="ECO:0000313" key="3">
    <source>
        <dbReference type="Proteomes" id="UP001243330"/>
    </source>
</evidence>
<dbReference type="Proteomes" id="UP001243330">
    <property type="component" value="Unassembled WGS sequence"/>
</dbReference>
<accession>A0AAD9AIS4</accession>
<evidence type="ECO:0000256" key="1">
    <source>
        <dbReference type="SAM" id="MobiDB-lite"/>
    </source>
</evidence>
<dbReference type="EMBL" id="JAQOWY010000159">
    <property type="protein sequence ID" value="KAK1848861.1"/>
    <property type="molecule type" value="Genomic_DNA"/>
</dbReference>
<dbReference type="AlphaFoldDB" id="A0AAD9AIS4"/>
<reference evidence="2" key="1">
    <citation type="submission" date="2023-01" db="EMBL/GenBank/DDBJ databases">
        <title>Colletotrichum chrysophilum M932 genome sequence.</title>
        <authorList>
            <person name="Baroncelli R."/>
        </authorList>
    </citation>
    <scope>NUCLEOTIDE SEQUENCE</scope>
    <source>
        <strain evidence="2">M932</strain>
    </source>
</reference>
<name>A0AAD9AIS4_9PEZI</name>